<dbReference type="InterPro" id="IPR025241">
    <property type="entry name" value="DUF4190"/>
</dbReference>
<name>A0AAT9FPZ0_9BACT</name>
<organism evidence="5">
    <name type="scientific">Oceaniferula spumae</name>
    <dbReference type="NCBI Taxonomy" id="2979115"/>
    <lineage>
        <taxon>Bacteria</taxon>
        <taxon>Pseudomonadati</taxon>
        <taxon>Verrucomicrobiota</taxon>
        <taxon>Verrucomicrobiia</taxon>
        <taxon>Verrucomicrobiales</taxon>
        <taxon>Verrucomicrobiaceae</taxon>
        <taxon>Oceaniferula</taxon>
    </lineage>
</organism>
<feature type="chain" id="PRO_5043456750" description="DUF4190 domain-containing protein" evidence="2">
    <location>
        <begin position="20"/>
        <end position="192"/>
    </location>
</feature>
<evidence type="ECO:0000313" key="5">
    <source>
        <dbReference type="EMBL" id="BDS08070.1"/>
    </source>
</evidence>
<dbReference type="Pfam" id="PF13828">
    <property type="entry name" value="DUF4190"/>
    <property type="match status" value="1"/>
</dbReference>
<feature type="signal peptide" evidence="2">
    <location>
        <begin position="1"/>
        <end position="19"/>
    </location>
</feature>
<keyword evidence="2" id="KW-0732">Signal</keyword>
<evidence type="ECO:0000259" key="3">
    <source>
        <dbReference type="Pfam" id="PF13828"/>
    </source>
</evidence>
<dbReference type="Pfam" id="PF14237">
    <property type="entry name" value="GYF_2"/>
    <property type="match status" value="1"/>
</dbReference>
<protein>
    <recommendedName>
        <fullName evidence="6">DUF4190 domain-containing protein</fullName>
    </recommendedName>
</protein>
<sequence>MIYGLRVASILSMLCAVMAEWFYGKDNTQHGPVSDLEVRTLISTGQIDASTIIWREGMTDWLPLKDVSEFQNAGLATGAADGTANPYNSPQTNVGQPQPYVGTIPTDTLAIVSLVCGILAVVVCYLWALFGIPAVICGHMSLKKINNSATPIAGKGMAIAGLVTGYIGIALQLLMIIGVIAAIATSPGTSYP</sequence>
<dbReference type="EMBL" id="AP026866">
    <property type="protein sequence ID" value="BDS08070.1"/>
    <property type="molecule type" value="Genomic_DNA"/>
</dbReference>
<evidence type="ECO:0008006" key="6">
    <source>
        <dbReference type="Google" id="ProtNLM"/>
    </source>
</evidence>
<accession>A0AAT9FPZ0</accession>
<dbReference type="InterPro" id="IPR025640">
    <property type="entry name" value="GYF_2"/>
</dbReference>
<feature type="domain" description="GYF" evidence="4">
    <location>
        <begin position="21"/>
        <end position="70"/>
    </location>
</feature>
<feature type="transmembrane region" description="Helical" evidence="1">
    <location>
        <begin position="157"/>
        <end position="184"/>
    </location>
</feature>
<keyword evidence="1" id="KW-0472">Membrane</keyword>
<evidence type="ECO:0000256" key="1">
    <source>
        <dbReference type="SAM" id="Phobius"/>
    </source>
</evidence>
<dbReference type="KEGG" id="osu:NT6N_31100"/>
<feature type="domain" description="DUF4190" evidence="3">
    <location>
        <begin position="109"/>
        <end position="174"/>
    </location>
</feature>
<dbReference type="AlphaFoldDB" id="A0AAT9FPZ0"/>
<reference evidence="5" key="1">
    <citation type="submission" date="2024-07" db="EMBL/GenBank/DDBJ databases">
        <title>Complete genome sequence of Verrucomicrobiaceae bacterium NT6N.</title>
        <authorList>
            <person name="Huang C."/>
            <person name="Takami H."/>
            <person name="Hamasaki K."/>
        </authorList>
    </citation>
    <scope>NUCLEOTIDE SEQUENCE</scope>
    <source>
        <strain evidence="5">NT6N</strain>
    </source>
</reference>
<keyword evidence="1" id="KW-1133">Transmembrane helix</keyword>
<keyword evidence="1" id="KW-0812">Transmembrane</keyword>
<gene>
    <name evidence="5" type="ORF">NT6N_31100</name>
</gene>
<proteinExistence type="predicted"/>
<evidence type="ECO:0000256" key="2">
    <source>
        <dbReference type="SAM" id="SignalP"/>
    </source>
</evidence>
<evidence type="ECO:0000259" key="4">
    <source>
        <dbReference type="Pfam" id="PF14237"/>
    </source>
</evidence>
<feature type="transmembrane region" description="Helical" evidence="1">
    <location>
        <begin position="109"/>
        <end position="136"/>
    </location>
</feature>